<organism evidence="1 2">
    <name type="scientific">Filimonas zeae</name>
    <dbReference type="NCBI Taxonomy" id="1737353"/>
    <lineage>
        <taxon>Bacteria</taxon>
        <taxon>Pseudomonadati</taxon>
        <taxon>Bacteroidota</taxon>
        <taxon>Chitinophagia</taxon>
        <taxon>Chitinophagales</taxon>
        <taxon>Chitinophagaceae</taxon>
        <taxon>Filimonas</taxon>
    </lineage>
</organism>
<dbReference type="AlphaFoldDB" id="A0A917IXU2"/>
<sequence length="123" mass="13947">MAKNNKHEERLKQQSGAILQDMLKELAATKAFDVHFEEGDDDSYAVVKTNDYDEDTETALILLSQSRWILSLGYYNEKDDFIELFQPLSQTEIALIPNGLQKGMLKVLESEDGLRLPGVLLTK</sequence>
<reference evidence="1" key="1">
    <citation type="journal article" date="2014" name="Int. J. Syst. Evol. Microbiol.">
        <title>Complete genome sequence of Corynebacterium casei LMG S-19264T (=DSM 44701T), isolated from a smear-ripened cheese.</title>
        <authorList>
            <consortium name="US DOE Joint Genome Institute (JGI-PGF)"/>
            <person name="Walter F."/>
            <person name="Albersmeier A."/>
            <person name="Kalinowski J."/>
            <person name="Ruckert C."/>
        </authorList>
    </citation>
    <scope>NUCLEOTIDE SEQUENCE</scope>
    <source>
        <strain evidence="1">CGMCC 1.15290</strain>
    </source>
</reference>
<dbReference type="EMBL" id="BMIB01000003">
    <property type="protein sequence ID" value="GGH69019.1"/>
    <property type="molecule type" value="Genomic_DNA"/>
</dbReference>
<reference evidence="1" key="2">
    <citation type="submission" date="2020-09" db="EMBL/GenBank/DDBJ databases">
        <authorList>
            <person name="Sun Q."/>
            <person name="Zhou Y."/>
        </authorList>
    </citation>
    <scope>NUCLEOTIDE SEQUENCE</scope>
    <source>
        <strain evidence="1">CGMCC 1.15290</strain>
    </source>
</reference>
<name>A0A917IXU2_9BACT</name>
<proteinExistence type="predicted"/>
<keyword evidence="2" id="KW-1185">Reference proteome</keyword>
<dbReference type="RefSeq" id="WP_188952850.1">
    <property type="nucleotide sequence ID" value="NZ_BMIB01000003.1"/>
</dbReference>
<protein>
    <submittedName>
        <fullName evidence="1">Uncharacterized protein</fullName>
    </submittedName>
</protein>
<evidence type="ECO:0000313" key="1">
    <source>
        <dbReference type="EMBL" id="GGH69019.1"/>
    </source>
</evidence>
<gene>
    <name evidence="1" type="ORF">GCM10011379_25890</name>
</gene>
<dbReference type="Proteomes" id="UP000627292">
    <property type="component" value="Unassembled WGS sequence"/>
</dbReference>
<accession>A0A917IXU2</accession>
<comment type="caution">
    <text evidence="1">The sequence shown here is derived from an EMBL/GenBank/DDBJ whole genome shotgun (WGS) entry which is preliminary data.</text>
</comment>
<evidence type="ECO:0000313" key="2">
    <source>
        <dbReference type="Proteomes" id="UP000627292"/>
    </source>
</evidence>